<dbReference type="AlphaFoldDB" id="A0A4S7KXW2"/>
<proteinExistence type="predicted"/>
<feature type="region of interest" description="Disordered" evidence="1">
    <location>
        <begin position="1"/>
        <end position="49"/>
    </location>
</feature>
<comment type="caution">
    <text evidence="2">The sequence shown here is derived from an EMBL/GenBank/DDBJ whole genome shotgun (WGS) entry which is preliminary data.</text>
</comment>
<evidence type="ECO:0000313" key="2">
    <source>
        <dbReference type="EMBL" id="THI26903.1"/>
    </source>
</evidence>
<dbReference type="EMBL" id="SSUJ01000017">
    <property type="protein sequence ID" value="THI26903.1"/>
    <property type="molecule type" value="Genomic_DNA"/>
</dbReference>
<sequence length="87" mass="9322">MTIILAGSSNRGSSGKDSGLSVRTRSPVNDEHASKKYYQRQGKGNHSQPVDEETALFLGDRTVSQAAWQPGAMVRLTVSGKARVFSG</sequence>
<dbReference type="KEGG" id="kpy:KPNIH31_09320"/>
<dbReference type="RefSeq" id="WP_032421162.1">
    <property type="nucleotide sequence ID" value="NZ_BRTY01000006.1"/>
</dbReference>
<accession>A0A4S7KXW2</accession>
<protein>
    <submittedName>
        <fullName evidence="2">Uncharacterized protein</fullName>
    </submittedName>
</protein>
<evidence type="ECO:0000313" key="3">
    <source>
        <dbReference type="Proteomes" id="UP000304895"/>
    </source>
</evidence>
<reference evidence="2 3" key="1">
    <citation type="submission" date="2019-04" db="EMBL/GenBank/DDBJ databases">
        <authorList>
            <person name="Fouts D."/>
            <person name="Sutton G."/>
            <person name="Singh I."/>
            <person name="Nguyen K."/>
        </authorList>
    </citation>
    <scope>NUCLEOTIDE SEQUENCE [LARGE SCALE GENOMIC DNA]</scope>
    <source>
        <strain evidence="2 3">55</strain>
    </source>
</reference>
<dbReference type="KEGG" id="kpv:KPNIH29_09430"/>
<organism evidence="2 3">
    <name type="scientific">Klebsiella pneumoniae subsp. pneumoniae</name>
    <dbReference type="NCBI Taxonomy" id="72407"/>
    <lineage>
        <taxon>Bacteria</taxon>
        <taxon>Pseudomonadati</taxon>
        <taxon>Pseudomonadota</taxon>
        <taxon>Gammaproteobacteria</taxon>
        <taxon>Enterobacterales</taxon>
        <taxon>Enterobacteriaceae</taxon>
        <taxon>Klebsiella/Raoultella group</taxon>
        <taxon>Klebsiella</taxon>
        <taxon>Klebsiella pneumoniae complex</taxon>
    </lineage>
</organism>
<name>A0A4S7KXW2_KLEPN</name>
<evidence type="ECO:0000256" key="1">
    <source>
        <dbReference type="SAM" id="MobiDB-lite"/>
    </source>
</evidence>
<feature type="compositionally biased region" description="Polar residues" evidence="1">
    <location>
        <begin position="7"/>
        <end position="27"/>
    </location>
</feature>
<dbReference type="Proteomes" id="UP000304895">
    <property type="component" value="Unassembled WGS sequence"/>
</dbReference>
<gene>
    <name evidence="2" type="ORF">E9161_19055</name>
</gene>